<organism evidence="2 3">
    <name type="scientific">Molorchus minor</name>
    <dbReference type="NCBI Taxonomy" id="1323400"/>
    <lineage>
        <taxon>Eukaryota</taxon>
        <taxon>Metazoa</taxon>
        <taxon>Ecdysozoa</taxon>
        <taxon>Arthropoda</taxon>
        <taxon>Hexapoda</taxon>
        <taxon>Insecta</taxon>
        <taxon>Pterygota</taxon>
        <taxon>Neoptera</taxon>
        <taxon>Endopterygota</taxon>
        <taxon>Coleoptera</taxon>
        <taxon>Polyphaga</taxon>
        <taxon>Cucujiformia</taxon>
        <taxon>Chrysomeloidea</taxon>
        <taxon>Cerambycidae</taxon>
        <taxon>Lamiinae</taxon>
        <taxon>Monochamini</taxon>
        <taxon>Molorchus</taxon>
    </lineage>
</organism>
<dbReference type="EMBL" id="JAPWTJ010001504">
    <property type="protein sequence ID" value="KAJ8971275.1"/>
    <property type="molecule type" value="Genomic_DNA"/>
</dbReference>
<keyword evidence="1" id="KW-1133">Transmembrane helix</keyword>
<name>A0ABQ9J2X4_9CUCU</name>
<evidence type="ECO:0000256" key="1">
    <source>
        <dbReference type="SAM" id="Phobius"/>
    </source>
</evidence>
<gene>
    <name evidence="2" type="ORF">NQ317_001177</name>
</gene>
<protein>
    <submittedName>
        <fullName evidence="2">Uncharacterized protein</fullName>
    </submittedName>
</protein>
<sequence length="290" mass="32410">MVTKFTCDTGSENMDQLSSEKRLTCTYLLCLVVGAVTSITTGIAWGHWYKTLDQCIDRNCSCIIYGHHTATVFLGSYWWDVMSFITVDVDHKLLAYGSHLARYFYVFCCFGLTCFHGYRVLFTTKSPRTRMSRTALAKLEEGTFTLPLKPRGNLSNTGCIPTIHQPTAKGVLGIAYQYYPSFFGLYALVHFSIFLDGYYTTCNQYRMTLEALLSIHGSALPVLYHRLSCQGSLRFYGLHAYGLCQCVLRSGIINTALALILGIISSALSVVGFLHASILNIRLSIVRDSL</sequence>
<feature type="transmembrane region" description="Helical" evidence="1">
    <location>
        <begin position="103"/>
        <end position="122"/>
    </location>
</feature>
<comment type="caution">
    <text evidence="2">The sequence shown here is derived from an EMBL/GenBank/DDBJ whole genome shotgun (WGS) entry which is preliminary data.</text>
</comment>
<dbReference type="Proteomes" id="UP001162164">
    <property type="component" value="Unassembled WGS sequence"/>
</dbReference>
<proteinExistence type="predicted"/>
<keyword evidence="1" id="KW-0472">Membrane</keyword>
<evidence type="ECO:0000313" key="2">
    <source>
        <dbReference type="EMBL" id="KAJ8971275.1"/>
    </source>
</evidence>
<evidence type="ECO:0000313" key="3">
    <source>
        <dbReference type="Proteomes" id="UP001162164"/>
    </source>
</evidence>
<keyword evidence="1" id="KW-0812">Transmembrane</keyword>
<feature type="transmembrane region" description="Helical" evidence="1">
    <location>
        <begin position="26"/>
        <end position="48"/>
    </location>
</feature>
<reference evidence="2" key="1">
    <citation type="journal article" date="2023" name="Insect Mol. Biol.">
        <title>Genome sequencing provides insights into the evolution of gene families encoding plant cell wall-degrading enzymes in longhorned beetles.</title>
        <authorList>
            <person name="Shin N.R."/>
            <person name="Okamura Y."/>
            <person name="Kirsch R."/>
            <person name="Pauchet Y."/>
        </authorList>
    </citation>
    <scope>NUCLEOTIDE SEQUENCE</scope>
    <source>
        <strain evidence="2">MMC_N1</strain>
    </source>
</reference>
<accession>A0ABQ9J2X4</accession>
<keyword evidence="3" id="KW-1185">Reference proteome</keyword>
<feature type="transmembrane region" description="Helical" evidence="1">
    <location>
        <begin position="257"/>
        <end position="281"/>
    </location>
</feature>